<dbReference type="GO" id="GO:0003918">
    <property type="term" value="F:DNA topoisomerase type II (double strand cut, ATP-hydrolyzing) activity"/>
    <property type="evidence" value="ECO:0007669"/>
    <property type="project" value="UniProtKB-EC"/>
</dbReference>
<evidence type="ECO:0000256" key="10">
    <source>
        <dbReference type="SAM" id="Coils"/>
    </source>
</evidence>
<dbReference type="GO" id="GO:0003677">
    <property type="term" value="F:DNA binding"/>
    <property type="evidence" value="ECO:0007669"/>
    <property type="project" value="UniProtKB-UniRule"/>
</dbReference>
<organism evidence="12 13">
    <name type="scientific">Naegleria lovaniensis</name>
    <name type="common">Amoeba</name>
    <dbReference type="NCBI Taxonomy" id="51637"/>
    <lineage>
        <taxon>Eukaryota</taxon>
        <taxon>Discoba</taxon>
        <taxon>Heterolobosea</taxon>
        <taxon>Tetramitia</taxon>
        <taxon>Eutetramitia</taxon>
        <taxon>Vahlkampfiidae</taxon>
        <taxon>Naegleria</taxon>
    </lineage>
</organism>
<keyword evidence="7 9" id="KW-0238">DNA-binding</keyword>
<evidence type="ECO:0000256" key="1">
    <source>
        <dbReference type="ARBA" id="ARBA00000185"/>
    </source>
</evidence>
<keyword evidence="5" id="KW-0067">ATP-binding</keyword>
<dbReference type="EMBL" id="PYSW02000030">
    <property type="protein sequence ID" value="KAG2379111.1"/>
    <property type="molecule type" value="Genomic_DNA"/>
</dbReference>
<dbReference type="EC" id="5.6.2.2" evidence="3"/>
<dbReference type="GO" id="GO:0005524">
    <property type="term" value="F:ATP binding"/>
    <property type="evidence" value="ECO:0007669"/>
    <property type="project" value="UniProtKB-KW"/>
</dbReference>
<comment type="caution">
    <text evidence="12">The sequence shown here is derived from an EMBL/GenBank/DDBJ whole genome shotgun (WGS) entry which is preliminary data.</text>
</comment>
<dbReference type="SMART" id="SM00434">
    <property type="entry name" value="TOP4c"/>
    <property type="match status" value="1"/>
</dbReference>
<evidence type="ECO:0000259" key="11">
    <source>
        <dbReference type="PROSITE" id="PS52040"/>
    </source>
</evidence>
<dbReference type="Pfam" id="PF00521">
    <property type="entry name" value="DNA_topoisoIV"/>
    <property type="match status" value="1"/>
</dbReference>
<dbReference type="GO" id="GO:0006265">
    <property type="term" value="P:DNA topological change"/>
    <property type="evidence" value="ECO:0007669"/>
    <property type="project" value="InterPro"/>
</dbReference>
<dbReference type="GeneID" id="68100203"/>
<protein>
    <recommendedName>
        <fullName evidence="3">DNA topoisomerase (ATP-hydrolyzing)</fullName>
        <ecNumber evidence="3">5.6.2.2</ecNumber>
    </recommendedName>
</protein>
<dbReference type="InterPro" id="IPR013758">
    <property type="entry name" value="Topo_IIA_A/C_ab"/>
</dbReference>
<evidence type="ECO:0000313" key="12">
    <source>
        <dbReference type="EMBL" id="KAG2379111.1"/>
    </source>
</evidence>
<dbReference type="GO" id="GO:0000819">
    <property type="term" value="P:sister chromatid segregation"/>
    <property type="evidence" value="ECO:0007669"/>
    <property type="project" value="TreeGrafter"/>
</dbReference>
<evidence type="ECO:0000256" key="7">
    <source>
        <dbReference type="ARBA" id="ARBA00023125"/>
    </source>
</evidence>
<dbReference type="Gene3D" id="3.90.199.10">
    <property type="entry name" value="Topoisomerase II, domain 5"/>
    <property type="match status" value="1"/>
</dbReference>
<evidence type="ECO:0000256" key="5">
    <source>
        <dbReference type="ARBA" id="ARBA00022840"/>
    </source>
</evidence>
<dbReference type="AlphaFoldDB" id="A0AA88GL31"/>
<dbReference type="Gene3D" id="1.10.268.10">
    <property type="entry name" value="Topoisomerase, domain 3"/>
    <property type="match status" value="1"/>
</dbReference>
<proteinExistence type="predicted"/>
<evidence type="ECO:0000256" key="9">
    <source>
        <dbReference type="PROSITE-ProRule" id="PRU01384"/>
    </source>
</evidence>
<evidence type="ECO:0000256" key="8">
    <source>
        <dbReference type="ARBA" id="ARBA00023235"/>
    </source>
</evidence>
<comment type="cofactor">
    <cofactor evidence="2">
        <name>Mg(2+)</name>
        <dbReference type="ChEBI" id="CHEBI:18420"/>
    </cofactor>
</comment>
<evidence type="ECO:0000256" key="6">
    <source>
        <dbReference type="ARBA" id="ARBA00023029"/>
    </source>
</evidence>
<sequence>MIIEPKFYVPIIPMLLVNGAEGMGTGWSTSIPTFNPLDLIDVLNTLLDSPNAQNAKIPTLKMWARGFKGVIEQNGNDKFTAKGVYAVKQKGGSIEMDISELPIGEWTEHFKTHLLNLASKDVIKPKFSERNTESTVGFTITINSSEITPSLLKKLKLEKSFSMTNMTAFSANQEIVQYSNIEEMIKQFYVVRIEYYEKRKAYQIAHLEKQSRVLTNKVKFLDYITSGDSNLKQFMKTKREDLPSFLKTVVGVEIGQSESISYLTDMSLISLTMENKEKLAKQLETIKADLNNVKADTAKQMWRRDLQKLKEELISLKQQWIV</sequence>
<feature type="domain" description="Topo IIA-type catalytic" evidence="11">
    <location>
        <begin position="1"/>
        <end position="306"/>
    </location>
</feature>
<dbReference type="InterPro" id="IPR013760">
    <property type="entry name" value="Topo_IIA-like_dom_sf"/>
</dbReference>
<dbReference type="RefSeq" id="XP_044546373.1">
    <property type="nucleotide sequence ID" value="XM_044697748.1"/>
</dbReference>
<dbReference type="Gene3D" id="3.30.1360.40">
    <property type="match status" value="1"/>
</dbReference>
<dbReference type="GO" id="GO:0000712">
    <property type="term" value="P:resolution of meiotic recombination intermediates"/>
    <property type="evidence" value="ECO:0007669"/>
    <property type="project" value="TreeGrafter"/>
</dbReference>
<reference evidence="12 13" key="1">
    <citation type="journal article" date="2018" name="BMC Genomics">
        <title>The genome of Naegleria lovaniensis, the basis for a comparative approach to unravel pathogenicity factors of the human pathogenic amoeba N. fowleri.</title>
        <authorList>
            <person name="Liechti N."/>
            <person name="Schurch N."/>
            <person name="Bruggmann R."/>
            <person name="Wittwer M."/>
        </authorList>
    </citation>
    <scope>NUCLEOTIDE SEQUENCE [LARGE SCALE GENOMIC DNA]</scope>
    <source>
        <strain evidence="12 13">ATCC 30569</strain>
    </source>
</reference>
<keyword evidence="8" id="KW-0413">Isomerase</keyword>
<dbReference type="Proteomes" id="UP000816034">
    <property type="component" value="Unassembled WGS sequence"/>
</dbReference>
<keyword evidence="10" id="KW-0175">Coiled coil</keyword>
<dbReference type="PANTHER" id="PTHR10169">
    <property type="entry name" value="DNA TOPOISOMERASE/GYRASE"/>
    <property type="match status" value="1"/>
</dbReference>
<dbReference type="InterPro" id="IPR013757">
    <property type="entry name" value="Topo_IIA_A_a_sf"/>
</dbReference>
<evidence type="ECO:0000256" key="3">
    <source>
        <dbReference type="ARBA" id="ARBA00012895"/>
    </source>
</evidence>
<comment type="caution">
    <text evidence="9">Lacks conserved residue(s) required for the propagation of feature annotation.</text>
</comment>
<keyword evidence="6" id="KW-0799">Topoisomerase</keyword>
<evidence type="ECO:0000256" key="4">
    <source>
        <dbReference type="ARBA" id="ARBA00022741"/>
    </source>
</evidence>
<dbReference type="GO" id="GO:0005634">
    <property type="term" value="C:nucleus"/>
    <property type="evidence" value="ECO:0007669"/>
    <property type="project" value="TreeGrafter"/>
</dbReference>
<name>A0AA88GL31_NAELO</name>
<dbReference type="PANTHER" id="PTHR10169:SF38">
    <property type="entry name" value="DNA TOPOISOMERASE 2"/>
    <property type="match status" value="1"/>
</dbReference>
<comment type="catalytic activity">
    <reaction evidence="1">
        <text>ATP-dependent breakage, passage and rejoining of double-stranded DNA.</text>
        <dbReference type="EC" id="5.6.2.2"/>
    </reaction>
</comment>
<gene>
    <name evidence="12" type="ORF">C9374_007749</name>
</gene>
<dbReference type="SUPFAM" id="SSF56719">
    <property type="entry name" value="Type II DNA topoisomerase"/>
    <property type="match status" value="1"/>
</dbReference>
<keyword evidence="13" id="KW-1185">Reference proteome</keyword>
<dbReference type="InterPro" id="IPR002205">
    <property type="entry name" value="Topo_IIA_dom_A"/>
</dbReference>
<feature type="coiled-coil region" evidence="10">
    <location>
        <begin position="273"/>
        <end position="319"/>
    </location>
</feature>
<accession>A0AA88GL31</accession>
<dbReference type="PROSITE" id="PS52040">
    <property type="entry name" value="TOPO_IIA"/>
    <property type="match status" value="1"/>
</dbReference>
<dbReference type="InterPro" id="IPR050634">
    <property type="entry name" value="DNA_Topoisomerase_II"/>
</dbReference>
<keyword evidence="4" id="KW-0547">Nucleotide-binding</keyword>
<evidence type="ECO:0000313" key="13">
    <source>
        <dbReference type="Proteomes" id="UP000816034"/>
    </source>
</evidence>
<evidence type="ECO:0000256" key="2">
    <source>
        <dbReference type="ARBA" id="ARBA00001946"/>
    </source>
</evidence>